<keyword evidence="1" id="KW-0472">Membrane</keyword>
<feature type="transmembrane region" description="Helical" evidence="1">
    <location>
        <begin position="257"/>
        <end position="275"/>
    </location>
</feature>
<name>G7YEA5_CLOSI</name>
<evidence type="ECO:0000313" key="3">
    <source>
        <dbReference type="Proteomes" id="UP000008909"/>
    </source>
</evidence>
<keyword evidence="1" id="KW-0812">Transmembrane</keyword>
<accession>G7YEA5</accession>
<gene>
    <name evidence="2" type="ORF">CLF_105845</name>
</gene>
<keyword evidence="1" id="KW-1133">Transmembrane helix</keyword>
<feature type="transmembrane region" description="Helical" evidence="1">
    <location>
        <begin position="287"/>
        <end position="309"/>
    </location>
</feature>
<keyword evidence="3" id="KW-1185">Reference proteome</keyword>
<sequence length="460" mass="52551">MRVASAIFYQHMLSEPVLRLLIGKRHLGTERPQFGRVSREHSDSIKLIRTLKNEAHIHSATFTNLAKNATIVLMHHARMLSDVGKRKTLDHTTVSGGSSFELSDKTSPLVVESHKTLEISISISDTLNGHIFRDTWNAAQLPGLLLEFLEEYWKTVYIGQTARELYTRIGEHKRRINKPPKNAIECRMLVRDSAMAVHALDTGHTIDLDNVEVLRQGLRFTPQRLIAEAVEITKHHSVNRIEARPQCLRLRPQQRRFLLFLYVLFLLCMQLFLILPSLYAERWTERVTVIVADIWIVICSFFSAVRLVLTNPTIKDLMQYSKSGEDWTYCTYCRKSRPPRTHHCHTYTDDCTCICASAIEMYKITVETINYYGLVSSILERSSLTWNPVESLVYGVTRSSATKSTSRGRVMKTSWCYQLVATPKGRWTKIVFYGFMQAIDPLPKSSSGVSTVVANGTKNI</sequence>
<dbReference type="AlphaFoldDB" id="G7YEA5"/>
<organism evidence="2 3">
    <name type="scientific">Clonorchis sinensis</name>
    <name type="common">Chinese liver fluke</name>
    <dbReference type="NCBI Taxonomy" id="79923"/>
    <lineage>
        <taxon>Eukaryota</taxon>
        <taxon>Metazoa</taxon>
        <taxon>Spiralia</taxon>
        <taxon>Lophotrochozoa</taxon>
        <taxon>Platyhelminthes</taxon>
        <taxon>Trematoda</taxon>
        <taxon>Digenea</taxon>
        <taxon>Opisthorchiida</taxon>
        <taxon>Opisthorchiata</taxon>
        <taxon>Opisthorchiidae</taxon>
        <taxon>Clonorchis</taxon>
    </lineage>
</organism>
<evidence type="ECO:0000313" key="2">
    <source>
        <dbReference type="EMBL" id="GAA51286.1"/>
    </source>
</evidence>
<dbReference type="Proteomes" id="UP000008909">
    <property type="component" value="Unassembled WGS sequence"/>
</dbReference>
<reference evidence="2" key="1">
    <citation type="journal article" date="2011" name="Genome Biol.">
        <title>The draft genome of the carcinogenic human liver fluke Clonorchis sinensis.</title>
        <authorList>
            <person name="Wang X."/>
            <person name="Chen W."/>
            <person name="Huang Y."/>
            <person name="Sun J."/>
            <person name="Men J."/>
            <person name="Liu H."/>
            <person name="Luo F."/>
            <person name="Guo L."/>
            <person name="Lv X."/>
            <person name="Deng C."/>
            <person name="Zhou C."/>
            <person name="Fan Y."/>
            <person name="Li X."/>
            <person name="Huang L."/>
            <person name="Hu Y."/>
            <person name="Liang C."/>
            <person name="Hu X."/>
            <person name="Xu J."/>
            <person name="Yu X."/>
        </authorList>
    </citation>
    <scope>NUCLEOTIDE SEQUENCE [LARGE SCALE GENOMIC DNA]</scope>
    <source>
        <strain evidence="2">Henan</strain>
    </source>
</reference>
<evidence type="ECO:0000256" key="1">
    <source>
        <dbReference type="SAM" id="Phobius"/>
    </source>
</evidence>
<dbReference type="EMBL" id="DF143134">
    <property type="protein sequence ID" value="GAA51286.1"/>
    <property type="molecule type" value="Genomic_DNA"/>
</dbReference>
<reference key="2">
    <citation type="submission" date="2011-10" db="EMBL/GenBank/DDBJ databases">
        <title>The genome and transcriptome sequence of Clonorchis sinensis provide insights into the carcinogenic liver fluke.</title>
        <authorList>
            <person name="Wang X."/>
            <person name="Huang Y."/>
            <person name="Chen W."/>
            <person name="Liu H."/>
            <person name="Guo L."/>
            <person name="Chen Y."/>
            <person name="Luo F."/>
            <person name="Zhou W."/>
            <person name="Sun J."/>
            <person name="Mao Q."/>
            <person name="Liang P."/>
            <person name="Zhou C."/>
            <person name="Tian Y."/>
            <person name="Men J."/>
            <person name="Lv X."/>
            <person name="Huang L."/>
            <person name="Zhou J."/>
            <person name="Hu Y."/>
            <person name="Li R."/>
            <person name="Zhang F."/>
            <person name="Lei H."/>
            <person name="Li X."/>
            <person name="Hu X."/>
            <person name="Liang C."/>
            <person name="Xu J."/>
            <person name="Wu Z."/>
            <person name="Yu X."/>
        </authorList>
    </citation>
    <scope>NUCLEOTIDE SEQUENCE</scope>
    <source>
        <strain>Henan</strain>
    </source>
</reference>
<protein>
    <submittedName>
        <fullName evidence="2">Uncharacterized protein</fullName>
    </submittedName>
</protein>
<proteinExistence type="predicted"/>